<comment type="catalytic activity">
    <reaction evidence="1 8">
        <text>alpha-D-glucose = beta-D-glucose</text>
        <dbReference type="Rhea" id="RHEA:10264"/>
        <dbReference type="ChEBI" id="CHEBI:15903"/>
        <dbReference type="ChEBI" id="CHEBI:17925"/>
        <dbReference type="EC" id="5.1.3.3"/>
    </reaction>
</comment>
<feature type="active site" description="Proton acceptor" evidence="9">
    <location>
        <position position="313"/>
    </location>
</feature>
<dbReference type="GO" id="GO:0033499">
    <property type="term" value="P:galactose catabolic process via UDP-galactose, Leloir pathway"/>
    <property type="evidence" value="ECO:0007669"/>
    <property type="project" value="TreeGrafter"/>
</dbReference>
<feature type="binding site" evidence="10">
    <location>
        <position position="251"/>
    </location>
    <ligand>
        <name>beta-D-galactose</name>
        <dbReference type="ChEBI" id="CHEBI:27667"/>
    </ligand>
</feature>
<comment type="similarity">
    <text evidence="3 8">Belongs to the aldose epimerase family.</text>
</comment>
<organism evidence="12 13">
    <name type="scientific">Marinilactibacillus piezotolerans</name>
    <dbReference type="NCBI Taxonomy" id="258723"/>
    <lineage>
        <taxon>Bacteria</taxon>
        <taxon>Bacillati</taxon>
        <taxon>Bacillota</taxon>
        <taxon>Bacilli</taxon>
        <taxon>Lactobacillales</taxon>
        <taxon>Carnobacteriaceae</taxon>
        <taxon>Marinilactibacillus</taxon>
    </lineage>
</organism>
<gene>
    <name evidence="12" type="ORF">SAMN04488569_103228</name>
</gene>
<dbReference type="PANTHER" id="PTHR10091">
    <property type="entry name" value="ALDOSE-1-EPIMERASE"/>
    <property type="match status" value="1"/>
</dbReference>
<proteinExistence type="inferred from homology"/>
<dbReference type="GO" id="GO:0006006">
    <property type="term" value="P:glucose metabolic process"/>
    <property type="evidence" value="ECO:0007669"/>
    <property type="project" value="TreeGrafter"/>
</dbReference>
<evidence type="ECO:0000256" key="3">
    <source>
        <dbReference type="ARBA" id="ARBA00006206"/>
    </source>
</evidence>
<dbReference type="PIRSF" id="PIRSF005096">
    <property type="entry name" value="GALM"/>
    <property type="match status" value="1"/>
</dbReference>
<dbReference type="RefSeq" id="WP_245750954.1">
    <property type="nucleotide sequence ID" value="NZ_FOSJ01000032.1"/>
</dbReference>
<feature type="binding site" evidence="11">
    <location>
        <begin position="179"/>
        <end position="181"/>
    </location>
    <ligand>
        <name>beta-D-galactose</name>
        <dbReference type="ChEBI" id="CHEBI:27667"/>
    </ligand>
</feature>
<dbReference type="InterPro" id="IPR018052">
    <property type="entry name" value="Ald1_epimerase_CS"/>
</dbReference>
<protein>
    <recommendedName>
        <fullName evidence="5 8">Aldose 1-epimerase</fullName>
        <ecNumber evidence="4 8">5.1.3.3</ecNumber>
    </recommendedName>
</protein>
<dbReference type="Gene3D" id="2.70.98.10">
    <property type="match status" value="1"/>
</dbReference>
<evidence type="ECO:0000313" key="13">
    <source>
        <dbReference type="Proteomes" id="UP000199589"/>
    </source>
</evidence>
<sequence>MDITTKFFGMFQNQEVIEYTLTNSNGISLSAIPYGAIVTKIVTPDKNGEKANITLNVESLEDMVAHRPFYGATIGRVAGRITDGQYIVEGQQVQLDVNEKGNQLHGGPVGLDTKLWKVKTKNEEDHASIIFSCKSLAGENGYPGNLEVEVEYRLTEKNEWKILYTAHTDATTLFNPTNHIYFNLTGDIKQTILNHKLQLSSSKYGMLGDRNLPTGVLKDSSGTAFDFSESKLVREAVLSDDPQIKSVSGLDHPFVLEQKGEAVQAVLSEEKSGRQVIMSTEENSVVIFTHNKEMDAFQIQGEPAKQYAGITLEAQTLPDAVNQSKFGNIFLQPEQTYHSQTMYRFSVLE</sequence>
<keyword evidence="7 8" id="KW-0119">Carbohydrate metabolism</keyword>
<evidence type="ECO:0000256" key="1">
    <source>
        <dbReference type="ARBA" id="ARBA00001614"/>
    </source>
</evidence>
<dbReference type="STRING" id="258723.GCA_900169305_02162"/>
<reference evidence="13" key="1">
    <citation type="submission" date="2016-10" db="EMBL/GenBank/DDBJ databases">
        <authorList>
            <person name="Varghese N."/>
            <person name="Submissions S."/>
        </authorList>
    </citation>
    <scope>NUCLEOTIDE SEQUENCE [LARGE SCALE GENOMIC DNA]</scope>
    <source>
        <strain evidence="13">DSM 16108</strain>
    </source>
</reference>
<evidence type="ECO:0000256" key="6">
    <source>
        <dbReference type="ARBA" id="ARBA00023235"/>
    </source>
</evidence>
<dbReference type="GO" id="GO:0005737">
    <property type="term" value="C:cytoplasm"/>
    <property type="evidence" value="ECO:0007669"/>
    <property type="project" value="TreeGrafter"/>
</dbReference>
<keyword evidence="13" id="KW-1185">Reference proteome</keyword>
<evidence type="ECO:0000256" key="4">
    <source>
        <dbReference type="ARBA" id="ARBA00013185"/>
    </source>
</evidence>
<dbReference type="InterPro" id="IPR008183">
    <property type="entry name" value="Aldose_1/G6P_1-epimerase"/>
</dbReference>
<dbReference type="EMBL" id="FOSJ01000032">
    <property type="protein sequence ID" value="SFK42194.1"/>
    <property type="molecule type" value="Genomic_DNA"/>
</dbReference>
<dbReference type="InterPro" id="IPR047215">
    <property type="entry name" value="Galactose_mutarotase-like"/>
</dbReference>
<evidence type="ECO:0000256" key="7">
    <source>
        <dbReference type="ARBA" id="ARBA00023277"/>
    </source>
</evidence>
<evidence type="ECO:0000256" key="11">
    <source>
        <dbReference type="PIRSR" id="PIRSR005096-3"/>
    </source>
</evidence>
<dbReference type="PROSITE" id="PS00545">
    <property type="entry name" value="ALDOSE_1_EPIMERASE"/>
    <property type="match status" value="1"/>
</dbReference>
<feature type="active site" description="Proton donor" evidence="9">
    <location>
        <position position="179"/>
    </location>
</feature>
<dbReference type="Proteomes" id="UP000199589">
    <property type="component" value="Unassembled WGS sequence"/>
</dbReference>
<dbReference type="EC" id="5.1.3.3" evidence="4 8"/>
<dbReference type="Pfam" id="PF01263">
    <property type="entry name" value="Aldose_epim"/>
    <property type="match status" value="1"/>
</dbReference>
<evidence type="ECO:0000313" key="12">
    <source>
        <dbReference type="EMBL" id="SFK42194.1"/>
    </source>
</evidence>
<dbReference type="NCBIfam" id="NF008277">
    <property type="entry name" value="PRK11055.1"/>
    <property type="match status" value="1"/>
</dbReference>
<dbReference type="InterPro" id="IPR015443">
    <property type="entry name" value="Aldose_1-epimerase"/>
</dbReference>
<dbReference type="PANTHER" id="PTHR10091:SF0">
    <property type="entry name" value="GALACTOSE MUTAROTASE"/>
    <property type="match status" value="1"/>
</dbReference>
<dbReference type="UniPathway" id="UPA00242"/>
<dbReference type="GO" id="GO:0004034">
    <property type="term" value="F:aldose 1-epimerase activity"/>
    <property type="evidence" value="ECO:0007669"/>
    <property type="project" value="UniProtKB-EC"/>
</dbReference>
<evidence type="ECO:0000256" key="10">
    <source>
        <dbReference type="PIRSR" id="PIRSR005096-2"/>
    </source>
</evidence>
<accession>A0A1I3ZDI6</accession>
<comment type="pathway">
    <text evidence="2 8">Carbohydrate metabolism; hexose metabolism.</text>
</comment>
<keyword evidence="6 8" id="KW-0413">Isomerase</keyword>
<name>A0A1I3ZDI6_9LACT</name>
<dbReference type="InterPro" id="IPR011013">
    <property type="entry name" value="Gal_mutarotase_sf_dom"/>
</dbReference>
<dbReference type="GO" id="GO:0030246">
    <property type="term" value="F:carbohydrate binding"/>
    <property type="evidence" value="ECO:0007669"/>
    <property type="project" value="InterPro"/>
</dbReference>
<dbReference type="CDD" id="cd09019">
    <property type="entry name" value="galactose_mutarotase_like"/>
    <property type="match status" value="1"/>
</dbReference>
<dbReference type="SUPFAM" id="SSF74650">
    <property type="entry name" value="Galactose mutarotase-like"/>
    <property type="match status" value="1"/>
</dbReference>
<dbReference type="AlphaFoldDB" id="A0A1I3ZDI6"/>
<evidence type="ECO:0000256" key="5">
    <source>
        <dbReference type="ARBA" id="ARBA00014165"/>
    </source>
</evidence>
<evidence type="ECO:0000256" key="9">
    <source>
        <dbReference type="PIRSR" id="PIRSR005096-1"/>
    </source>
</evidence>
<evidence type="ECO:0000256" key="2">
    <source>
        <dbReference type="ARBA" id="ARBA00005028"/>
    </source>
</evidence>
<dbReference type="InterPro" id="IPR014718">
    <property type="entry name" value="GH-type_carb-bd"/>
</dbReference>
<evidence type="ECO:0000256" key="8">
    <source>
        <dbReference type="PIRNR" id="PIRNR005096"/>
    </source>
</evidence>